<evidence type="ECO:0000313" key="2">
    <source>
        <dbReference type="EMBL" id="MFC6905066.1"/>
    </source>
</evidence>
<evidence type="ECO:0000313" key="3">
    <source>
        <dbReference type="Proteomes" id="UP001596312"/>
    </source>
</evidence>
<dbReference type="AlphaFoldDB" id="A0ABD5V2K1"/>
<accession>A0ABD5V2K1</accession>
<proteinExistence type="predicted"/>
<dbReference type="Proteomes" id="UP001596312">
    <property type="component" value="Unassembled WGS sequence"/>
</dbReference>
<evidence type="ECO:0000256" key="1">
    <source>
        <dbReference type="SAM" id="MobiDB-lite"/>
    </source>
</evidence>
<feature type="region of interest" description="Disordered" evidence="1">
    <location>
        <begin position="113"/>
        <end position="158"/>
    </location>
</feature>
<reference evidence="2 3" key="1">
    <citation type="journal article" date="2019" name="Int. J. Syst. Evol. Microbiol.">
        <title>The Global Catalogue of Microorganisms (GCM) 10K type strain sequencing project: providing services to taxonomists for standard genome sequencing and annotation.</title>
        <authorList>
            <consortium name="The Broad Institute Genomics Platform"/>
            <consortium name="The Broad Institute Genome Sequencing Center for Infectious Disease"/>
            <person name="Wu L."/>
            <person name="Ma J."/>
        </authorList>
    </citation>
    <scope>NUCLEOTIDE SEQUENCE [LARGE SCALE GENOMIC DNA]</scope>
    <source>
        <strain evidence="2 3">CGMCC 1.3240</strain>
    </source>
</reference>
<organism evidence="2 3">
    <name type="scientific">Halalkalicoccus tibetensis</name>
    <dbReference type="NCBI Taxonomy" id="175632"/>
    <lineage>
        <taxon>Archaea</taxon>
        <taxon>Methanobacteriati</taxon>
        <taxon>Methanobacteriota</taxon>
        <taxon>Stenosarchaea group</taxon>
        <taxon>Halobacteria</taxon>
        <taxon>Halobacteriales</taxon>
        <taxon>Halococcaceae</taxon>
        <taxon>Halalkalicoccus</taxon>
    </lineage>
</organism>
<keyword evidence="3" id="KW-1185">Reference proteome</keyword>
<dbReference type="Pfam" id="PF19103">
    <property type="entry name" value="DUF5790"/>
    <property type="match status" value="1"/>
</dbReference>
<dbReference type="RefSeq" id="WP_340603580.1">
    <property type="nucleotide sequence ID" value="NZ_JBBMXV010000002.1"/>
</dbReference>
<sequence length="158" mass="17087">MSQSTLDDDDLLGEAASEIREDVEANMDAARSELPAAGDIWAVDAENTLGVLNSLKSSLDVGEADENLRDARKWFMVGERADAFEDPEELEEELDELAALIETVETAQGQVGELASTVPELRGELEDAGTGGTEEESDDEDADETESSEESDDEETEE</sequence>
<name>A0ABD5V2K1_9EURY</name>
<comment type="caution">
    <text evidence="2">The sequence shown here is derived from an EMBL/GenBank/DDBJ whole genome shotgun (WGS) entry which is preliminary data.</text>
</comment>
<feature type="compositionally biased region" description="Acidic residues" evidence="1">
    <location>
        <begin position="133"/>
        <end position="158"/>
    </location>
</feature>
<gene>
    <name evidence="2" type="ORF">ACFQGH_07595</name>
</gene>
<dbReference type="EMBL" id="JBHSXQ010000002">
    <property type="protein sequence ID" value="MFC6905066.1"/>
    <property type="molecule type" value="Genomic_DNA"/>
</dbReference>
<dbReference type="InterPro" id="IPR043808">
    <property type="entry name" value="DUF5790"/>
</dbReference>
<protein>
    <submittedName>
        <fullName evidence="2">DUF5790 family protein</fullName>
    </submittedName>
</protein>